<dbReference type="HOGENOM" id="CLU_400121_0_0_1"/>
<protein>
    <recommendedName>
        <fullName evidence="5">Zn(2)-C6 fungal-type domain-containing protein</fullName>
    </recommendedName>
</protein>
<feature type="domain" description="Zn(2)-C6 fungal-type" evidence="5">
    <location>
        <begin position="15"/>
        <end position="46"/>
    </location>
</feature>
<organism evidence="6 7">
    <name type="scientific">Naumovozyma castellii</name>
    <name type="common">Yeast</name>
    <name type="synonym">Saccharomyces castellii</name>
    <dbReference type="NCBI Taxonomy" id="27288"/>
    <lineage>
        <taxon>Eukaryota</taxon>
        <taxon>Fungi</taxon>
        <taxon>Dikarya</taxon>
        <taxon>Ascomycota</taxon>
        <taxon>Saccharomycotina</taxon>
        <taxon>Saccharomycetes</taxon>
        <taxon>Saccharomycetales</taxon>
        <taxon>Saccharomycetaceae</taxon>
        <taxon>Naumovozyma</taxon>
    </lineage>
</organism>
<dbReference type="GO" id="GO:0000981">
    <property type="term" value="F:DNA-binding transcription factor activity, RNA polymerase II-specific"/>
    <property type="evidence" value="ECO:0007669"/>
    <property type="project" value="InterPro"/>
</dbReference>
<evidence type="ECO:0000256" key="3">
    <source>
        <dbReference type="ARBA" id="ARBA00022833"/>
    </source>
</evidence>
<reference evidence="7" key="1">
    <citation type="journal article" date="2011" name="Proc. Natl. Acad. Sci. U.S.A.">
        <title>Evolutionary erosion of yeast sex chromosomes by mating-type switching accidents.</title>
        <authorList>
            <person name="Gordon J.L."/>
            <person name="Armisen D."/>
            <person name="Proux-Wera E."/>
            <person name="Oheigeartaigh S.S."/>
            <person name="Byrne K.P."/>
            <person name="Wolfe K.H."/>
        </authorList>
    </citation>
    <scope>NUCLEOTIDE SEQUENCE [LARGE SCALE GENOMIC DNA]</scope>
    <source>
        <strain evidence="7">ATCC 76901 / BCRC 22586 / CBS 4309 / NBRC 1992 / NRRL Y-12630</strain>
    </source>
</reference>
<name>G0V6W1_NAUCA</name>
<keyword evidence="7" id="KW-1185">Reference proteome</keyword>
<dbReference type="SUPFAM" id="SSF57701">
    <property type="entry name" value="Zn2/Cys6 DNA-binding domain"/>
    <property type="match status" value="1"/>
</dbReference>
<accession>G0V6W1</accession>
<dbReference type="Pfam" id="PF04082">
    <property type="entry name" value="Fungal_trans"/>
    <property type="match status" value="1"/>
</dbReference>
<evidence type="ECO:0000313" key="7">
    <source>
        <dbReference type="Proteomes" id="UP000001640"/>
    </source>
</evidence>
<dbReference type="PROSITE" id="PS50048">
    <property type="entry name" value="ZN2_CY6_FUNGAL_2"/>
    <property type="match status" value="1"/>
</dbReference>
<dbReference type="OrthoDB" id="5121955at2759"/>
<keyword evidence="2" id="KW-0479">Metal-binding</keyword>
<evidence type="ECO:0000256" key="2">
    <source>
        <dbReference type="ARBA" id="ARBA00022723"/>
    </source>
</evidence>
<dbReference type="GO" id="GO:0008270">
    <property type="term" value="F:zinc ion binding"/>
    <property type="evidence" value="ECO:0007669"/>
    <property type="project" value="InterPro"/>
</dbReference>
<keyword evidence="4" id="KW-0539">Nucleus</keyword>
<evidence type="ECO:0000256" key="4">
    <source>
        <dbReference type="ARBA" id="ARBA00023242"/>
    </source>
</evidence>
<dbReference type="SMART" id="SM00066">
    <property type="entry name" value="GAL4"/>
    <property type="match status" value="1"/>
</dbReference>
<dbReference type="RefSeq" id="XP_003673590.1">
    <property type="nucleotide sequence ID" value="XM_003673542.1"/>
</dbReference>
<dbReference type="Gene3D" id="4.10.240.10">
    <property type="entry name" value="Zn(2)-C6 fungal-type DNA-binding domain"/>
    <property type="match status" value="1"/>
</dbReference>
<dbReference type="GeneID" id="96900688"/>
<dbReference type="GO" id="GO:0006351">
    <property type="term" value="P:DNA-templated transcription"/>
    <property type="evidence" value="ECO:0007669"/>
    <property type="project" value="InterPro"/>
</dbReference>
<sequence length="673" mass="78331">MIKSGLIKRNREIKSCKYCYSHKKKCDKKKPCSTCSGLDVINECVYGFNKAELGKQETNILPSASSLLIQARPSQTQSHRLSSNHGDQVKVRKLQDPRKDINFQKSKYLYPFFTNSINAKILNVDTVYNELTSTNEYYQNELAKFDKFSIADMTFEDLLDLFPTSEEIAMAQIEIYFDTVHPIIPIVDRSIVVDKLSKIYKQLATRQPVLTCDSVLIMAIFFCSAFSNVAAGIIPDLLLCNRYYSGYRYLLDHSGFPLRPDIESLQAFTIVNFITDPNMTEAIGYSSMLVRIGQQLCLDKLEFIPKNETLIILWNYLLYLEGSASVVYGFPFTTSKKLLSSSVRQLSLKFRRSKFKSIIPYEFSAGRFKINEFFYYILKEYENESTNSNEQHSMLSKLNEDIHTTLYLDIQKLKSHLRKTESKDGEYFASTLNIFLYRLHLRYYALVSSLQIPSNLNFSFSEQKDNNDDDRKDITWILNAKQQFSKEVIPLSLLLLIYTYKRLVQESSVKFAWYTRGSTVMQYLFIVLQALYQNPTENYKISEMLDNIEVILDPDSLQIIESESFFYKFVLIEELMTLMELKLVPLWKKEELGKFKLVKMVKEKVWLAHGTLIKENKDLKDKLNKLPLFSRGCEHIQNLSGINFDECLKQLEVENHVLDAEKVLIDWLSEFHK</sequence>
<dbReference type="InParanoid" id="G0V6W1"/>
<dbReference type="AlphaFoldDB" id="G0V6W1"/>
<keyword evidence="3" id="KW-0862">Zinc</keyword>
<evidence type="ECO:0000259" key="5">
    <source>
        <dbReference type="PROSITE" id="PS50048"/>
    </source>
</evidence>
<proteinExistence type="predicted"/>
<reference key="2">
    <citation type="submission" date="2011-08" db="EMBL/GenBank/DDBJ databases">
        <title>Genome sequence of Naumovozyma castellii.</title>
        <authorList>
            <person name="Gordon J.L."/>
            <person name="Armisen D."/>
            <person name="Proux-Wera E."/>
            <person name="OhEigeartaigh S.S."/>
            <person name="Byrne K.P."/>
            <person name="Wolfe K.H."/>
        </authorList>
    </citation>
    <scope>NUCLEOTIDE SEQUENCE</scope>
    <source>
        <strain>Type strain:CBS 4309</strain>
    </source>
</reference>
<dbReference type="OMA" id="GSTVMQY"/>
<evidence type="ECO:0000313" key="6">
    <source>
        <dbReference type="EMBL" id="CCC67207.1"/>
    </source>
</evidence>
<dbReference type="GO" id="GO:0003677">
    <property type="term" value="F:DNA binding"/>
    <property type="evidence" value="ECO:0007669"/>
    <property type="project" value="InterPro"/>
</dbReference>
<comment type="subcellular location">
    <subcellularLocation>
        <location evidence="1">Nucleus</location>
    </subcellularLocation>
</comment>
<dbReference type="InterPro" id="IPR001138">
    <property type="entry name" value="Zn2Cys6_DnaBD"/>
</dbReference>
<dbReference type="eggNOG" id="ENOG502S5V9">
    <property type="taxonomic scope" value="Eukaryota"/>
</dbReference>
<dbReference type="InterPro" id="IPR036864">
    <property type="entry name" value="Zn2-C6_fun-type_DNA-bd_sf"/>
</dbReference>
<dbReference type="KEGG" id="ncs:NCAS_0A06490"/>
<dbReference type="Proteomes" id="UP000001640">
    <property type="component" value="Chromosome 1"/>
</dbReference>
<dbReference type="EMBL" id="HE576752">
    <property type="protein sequence ID" value="CCC67207.1"/>
    <property type="molecule type" value="Genomic_DNA"/>
</dbReference>
<evidence type="ECO:0000256" key="1">
    <source>
        <dbReference type="ARBA" id="ARBA00004123"/>
    </source>
</evidence>
<gene>
    <name evidence="6" type="primary">NCAS0A06490</name>
    <name evidence="6" type="ordered locus">NCAS_0A06490</name>
</gene>
<dbReference type="PANTHER" id="PTHR31001">
    <property type="entry name" value="UNCHARACTERIZED TRANSCRIPTIONAL REGULATORY PROTEIN"/>
    <property type="match status" value="1"/>
</dbReference>
<dbReference type="GO" id="GO:0005634">
    <property type="term" value="C:nucleus"/>
    <property type="evidence" value="ECO:0007669"/>
    <property type="project" value="UniProtKB-SubCell"/>
</dbReference>
<dbReference type="InterPro" id="IPR007219">
    <property type="entry name" value="XnlR_reg_dom"/>
</dbReference>
<dbReference type="STRING" id="1064592.G0V6W1"/>
<dbReference type="CDD" id="cd12148">
    <property type="entry name" value="fungal_TF_MHR"/>
    <property type="match status" value="1"/>
</dbReference>
<dbReference type="InterPro" id="IPR050613">
    <property type="entry name" value="Sec_Metabolite_Reg"/>
</dbReference>